<evidence type="ECO:0000259" key="1">
    <source>
        <dbReference type="Pfam" id="PF10057"/>
    </source>
</evidence>
<sequence length="134" mass="14955">MKHLEYIFWEGTKFPSYSFALLFSQLLAIYDIEVPCHPVRENSVTQPEQLLAEEGQLDLAEQVRADLNQAMQPQIKSMVEAVLAVDVLDLLSDATLETKRTGMIVILSDTPSVRNPEAIPKVKLEGKGNGKSKE</sequence>
<reference evidence="3" key="1">
    <citation type="submission" date="2018-04" db="EMBL/GenBank/DDBJ databases">
        <authorList>
            <person name="Cornet L."/>
        </authorList>
    </citation>
    <scope>NUCLEOTIDE SEQUENCE [LARGE SCALE GENOMIC DNA]</scope>
</reference>
<dbReference type="AlphaFoldDB" id="A0A2W4WVG3"/>
<feature type="domain" description="Na+-translocating membrane potential-generating system MpsC" evidence="1">
    <location>
        <begin position="41"/>
        <end position="108"/>
    </location>
</feature>
<dbReference type="InterPro" id="IPR018745">
    <property type="entry name" value="MpsC"/>
</dbReference>
<name>A0A2W4WVG3_9CYAN</name>
<dbReference type="Proteomes" id="UP000249794">
    <property type="component" value="Unassembled WGS sequence"/>
</dbReference>
<dbReference type="Pfam" id="PF10057">
    <property type="entry name" value="MpsC"/>
    <property type="match status" value="1"/>
</dbReference>
<accession>A0A2W4WVG3</accession>
<reference evidence="2 3" key="2">
    <citation type="submission" date="2018-06" db="EMBL/GenBank/DDBJ databases">
        <title>Metagenomic assembly of (sub)arctic Cyanobacteria and their associated microbiome from non-axenic cultures.</title>
        <authorList>
            <person name="Baurain D."/>
        </authorList>
    </citation>
    <scope>NUCLEOTIDE SEQUENCE [LARGE SCALE GENOMIC DNA]</scope>
    <source>
        <strain evidence="2">ULC027bin1</strain>
    </source>
</reference>
<protein>
    <recommendedName>
        <fullName evidence="1">Na+-translocating membrane potential-generating system MpsC domain-containing protein</fullName>
    </recommendedName>
</protein>
<proteinExistence type="predicted"/>
<organism evidence="2 3">
    <name type="scientific">Phormidesmis priestleyi</name>
    <dbReference type="NCBI Taxonomy" id="268141"/>
    <lineage>
        <taxon>Bacteria</taxon>
        <taxon>Bacillati</taxon>
        <taxon>Cyanobacteriota</taxon>
        <taxon>Cyanophyceae</taxon>
        <taxon>Leptolyngbyales</taxon>
        <taxon>Leptolyngbyaceae</taxon>
        <taxon>Phormidesmis</taxon>
    </lineage>
</organism>
<comment type="caution">
    <text evidence="2">The sequence shown here is derived from an EMBL/GenBank/DDBJ whole genome shotgun (WGS) entry which is preliminary data.</text>
</comment>
<dbReference type="EMBL" id="QBMP01000237">
    <property type="protein sequence ID" value="PZO48510.1"/>
    <property type="molecule type" value="Genomic_DNA"/>
</dbReference>
<evidence type="ECO:0000313" key="3">
    <source>
        <dbReference type="Proteomes" id="UP000249794"/>
    </source>
</evidence>
<gene>
    <name evidence="2" type="ORF">DCF15_17835</name>
</gene>
<evidence type="ECO:0000313" key="2">
    <source>
        <dbReference type="EMBL" id="PZO48510.1"/>
    </source>
</evidence>